<dbReference type="Gene3D" id="1.25.40.10">
    <property type="entry name" value="Tetratricopeptide repeat domain"/>
    <property type="match status" value="1"/>
</dbReference>
<dbReference type="FunFam" id="3.30.70.270:FF:000001">
    <property type="entry name" value="Diguanylate cyclase domain protein"/>
    <property type="match status" value="1"/>
</dbReference>
<dbReference type="NCBIfam" id="TIGR00254">
    <property type="entry name" value="GGDEF"/>
    <property type="match status" value="1"/>
</dbReference>
<dbReference type="GO" id="GO:0005886">
    <property type="term" value="C:plasma membrane"/>
    <property type="evidence" value="ECO:0007669"/>
    <property type="project" value="TreeGrafter"/>
</dbReference>
<dbReference type="PANTHER" id="PTHR45138">
    <property type="entry name" value="REGULATORY COMPONENTS OF SENSORY TRANSDUCTION SYSTEM"/>
    <property type="match status" value="1"/>
</dbReference>
<feature type="domain" description="GGDEF" evidence="2">
    <location>
        <begin position="423"/>
        <end position="558"/>
    </location>
</feature>
<proteinExistence type="predicted"/>
<comment type="caution">
    <text evidence="3">The sequence shown here is derived from an EMBL/GenBank/DDBJ whole genome shotgun (WGS) entry which is preliminary data.</text>
</comment>
<reference evidence="4" key="1">
    <citation type="submission" date="2015-07" db="EMBL/GenBank/DDBJ databases">
        <title>Discovery of a poly(ethylene terephthalate assimilation.</title>
        <authorList>
            <person name="Yoshida S."/>
            <person name="Hiraga K."/>
            <person name="Takehana T."/>
            <person name="Taniguchi I."/>
            <person name="Yamaji H."/>
            <person name="Maeda Y."/>
            <person name="Toyohara K."/>
            <person name="Miyamoto K."/>
            <person name="Kimura Y."/>
            <person name="Oda K."/>
        </authorList>
    </citation>
    <scope>NUCLEOTIDE SEQUENCE [LARGE SCALE GENOMIC DNA]</scope>
    <source>
        <strain evidence="4">NBRC 110686 / TISTR 2288 / 201-F6</strain>
    </source>
</reference>
<dbReference type="InterPro" id="IPR050469">
    <property type="entry name" value="Diguanylate_Cyclase"/>
</dbReference>
<dbReference type="Gene3D" id="3.30.70.270">
    <property type="match status" value="1"/>
</dbReference>
<evidence type="ECO:0000259" key="2">
    <source>
        <dbReference type="PROSITE" id="PS50887"/>
    </source>
</evidence>
<dbReference type="GO" id="GO:0043709">
    <property type="term" value="P:cell adhesion involved in single-species biofilm formation"/>
    <property type="evidence" value="ECO:0007669"/>
    <property type="project" value="TreeGrafter"/>
</dbReference>
<accession>A0A0K8P1J2</accession>
<evidence type="ECO:0000256" key="1">
    <source>
        <dbReference type="ARBA" id="ARBA00012528"/>
    </source>
</evidence>
<dbReference type="InterPro" id="IPR043128">
    <property type="entry name" value="Rev_trsase/Diguanyl_cyclase"/>
</dbReference>
<gene>
    <name evidence="3" type="ORF">ISF6_1880</name>
</gene>
<dbReference type="InterPro" id="IPR011990">
    <property type="entry name" value="TPR-like_helical_dom_sf"/>
</dbReference>
<dbReference type="SMART" id="SM00267">
    <property type="entry name" value="GGDEF"/>
    <property type="match status" value="1"/>
</dbReference>
<keyword evidence="4" id="KW-1185">Reference proteome</keyword>
<dbReference type="InterPro" id="IPR029787">
    <property type="entry name" value="Nucleotide_cyclase"/>
</dbReference>
<evidence type="ECO:0000313" key="3">
    <source>
        <dbReference type="EMBL" id="GAP36040.1"/>
    </source>
</evidence>
<dbReference type="GO" id="GO:0052621">
    <property type="term" value="F:diguanylate cyclase activity"/>
    <property type="evidence" value="ECO:0007669"/>
    <property type="project" value="UniProtKB-EC"/>
</dbReference>
<evidence type="ECO:0000313" key="4">
    <source>
        <dbReference type="Proteomes" id="UP000037660"/>
    </source>
</evidence>
<dbReference type="GO" id="GO:1902201">
    <property type="term" value="P:negative regulation of bacterial-type flagellum-dependent cell motility"/>
    <property type="evidence" value="ECO:0007669"/>
    <property type="project" value="TreeGrafter"/>
</dbReference>
<dbReference type="SUPFAM" id="SSF55073">
    <property type="entry name" value="Nucleotide cyclase"/>
    <property type="match status" value="1"/>
</dbReference>
<dbReference type="InterPro" id="IPR000160">
    <property type="entry name" value="GGDEF_dom"/>
</dbReference>
<dbReference type="PROSITE" id="PS50887">
    <property type="entry name" value="GGDEF"/>
    <property type="match status" value="1"/>
</dbReference>
<dbReference type="EMBL" id="BBYR01000030">
    <property type="protein sequence ID" value="GAP36040.1"/>
    <property type="molecule type" value="Genomic_DNA"/>
</dbReference>
<dbReference type="SUPFAM" id="SSF48452">
    <property type="entry name" value="TPR-like"/>
    <property type="match status" value="2"/>
</dbReference>
<protein>
    <recommendedName>
        <fullName evidence="1">diguanylate cyclase</fullName>
        <ecNumber evidence="1">2.7.7.65</ecNumber>
    </recommendedName>
</protein>
<dbReference type="EC" id="2.7.7.65" evidence="1"/>
<dbReference type="PANTHER" id="PTHR45138:SF24">
    <property type="entry name" value="DIGUANYLATE CYCLASE DGCC-RELATED"/>
    <property type="match status" value="1"/>
</dbReference>
<dbReference type="Pfam" id="PF00990">
    <property type="entry name" value="GGDEF"/>
    <property type="match status" value="1"/>
</dbReference>
<dbReference type="OrthoDB" id="23692at2"/>
<dbReference type="Proteomes" id="UP000037660">
    <property type="component" value="Unassembled WGS sequence"/>
</dbReference>
<name>A0A0K8P1J2_PISS1</name>
<sequence length="560" mass="61099">MPPMIAAPPPALSLPETLPELLSRGRDALQAQALPQAREAAERAWVLAQAEPIQPVPYGEAGHLLCQCLFRQGALAELIPVAQAVLARLGDAAPWPVRSELLRRLTLAGCELGRHELALRSATECFDLSHARGDDLALSLAHSGLGACFERMGDPWQAERLVSDGLALARGVGDAYVTMVTLNNLCAITIGAFYLLHDGGSDEAEARAALERAEAYAREAQGLLPSFEDPLFRVFVEGNLGEVALHRGRHDEARELLERSLQTAQARGYTAQAWRIRCSLGELLMAEGRPTRARAELDKLLADMGDAAARATLVRTRHALYRACRRLDLPEEALGHLEHYQRLERQRATQQLKAQSSLFITRMEAERSRQEIERARHQAEQERDHAAVLAADALRDPLTGLGNRRRLDRDLPALLAAAIGAGEPLCVAMVDVDHFKPINDRHGHAVGDRVLVALATQLGAGTRQRDLLVRLGGEEFVIVFPQTPLAAATEVCERLRQRVAGHDWAALIPGLSVTLSVGLVQAGEDLREASDGRLLDRADQAMYRAKAAGRNRVVTQAGRA</sequence>
<dbReference type="STRING" id="1547922.ISF6_1880"/>
<reference evidence="3 4" key="2">
    <citation type="journal article" date="2016" name="Science">
        <title>A bacterium that degrades and assimilates poly(ethylene terephthalate).</title>
        <authorList>
            <person name="Yoshida S."/>
            <person name="Hiraga K."/>
            <person name="Takehana T."/>
            <person name="Taniguchi I."/>
            <person name="Yamaji H."/>
            <person name="Maeda Y."/>
            <person name="Toyohara K."/>
            <person name="Miyamoto K."/>
            <person name="Kimura Y."/>
            <person name="Oda K."/>
        </authorList>
    </citation>
    <scope>NUCLEOTIDE SEQUENCE [LARGE SCALE GENOMIC DNA]</scope>
    <source>
        <strain evidence="4">NBRC 110686 / TISTR 2288 / 201-F6</strain>
    </source>
</reference>
<dbReference type="AlphaFoldDB" id="A0A0K8P1J2"/>
<dbReference type="CDD" id="cd01949">
    <property type="entry name" value="GGDEF"/>
    <property type="match status" value="1"/>
</dbReference>
<organism evidence="3 4">
    <name type="scientific">Piscinibacter sakaiensis</name>
    <name type="common">Ideonella sakaiensis</name>
    <dbReference type="NCBI Taxonomy" id="1547922"/>
    <lineage>
        <taxon>Bacteria</taxon>
        <taxon>Pseudomonadati</taxon>
        <taxon>Pseudomonadota</taxon>
        <taxon>Betaproteobacteria</taxon>
        <taxon>Burkholderiales</taxon>
        <taxon>Sphaerotilaceae</taxon>
        <taxon>Piscinibacter</taxon>
    </lineage>
</organism>